<keyword evidence="2" id="KW-1185">Reference proteome</keyword>
<accession>A0A364K3G3</accession>
<reference evidence="1 2" key="1">
    <citation type="submission" date="2018-06" db="EMBL/GenBank/DDBJ databases">
        <title>Thermoflavimicrobium daqus sp. nov., a thermophilic microbe isolated from Moutai-flavour Daqu.</title>
        <authorList>
            <person name="Wang X."/>
            <person name="Zhou H."/>
        </authorList>
    </citation>
    <scope>NUCLEOTIDE SEQUENCE [LARGE SCALE GENOMIC DNA]</scope>
    <source>
        <strain evidence="1 2">FBKL4.011</strain>
    </source>
</reference>
<dbReference type="AlphaFoldDB" id="A0A364K3G3"/>
<organism evidence="1 2">
    <name type="scientific">Thermoflavimicrobium daqui</name>
    <dbReference type="NCBI Taxonomy" id="2137476"/>
    <lineage>
        <taxon>Bacteria</taxon>
        <taxon>Bacillati</taxon>
        <taxon>Bacillota</taxon>
        <taxon>Bacilli</taxon>
        <taxon>Bacillales</taxon>
        <taxon>Thermoactinomycetaceae</taxon>
        <taxon>Thermoflavimicrobium</taxon>
    </lineage>
</organism>
<gene>
    <name evidence="1" type="ORF">DL897_11900</name>
</gene>
<reference evidence="1 2" key="2">
    <citation type="submission" date="2018-06" db="EMBL/GenBank/DDBJ databases">
        <authorList>
            <person name="Zhirakovskaya E."/>
        </authorList>
    </citation>
    <scope>NUCLEOTIDE SEQUENCE [LARGE SCALE GENOMIC DNA]</scope>
    <source>
        <strain evidence="1 2">FBKL4.011</strain>
    </source>
</reference>
<dbReference type="SUPFAM" id="SSF158430">
    <property type="entry name" value="Bacillus cereus metalloprotein-like"/>
    <property type="match status" value="1"/>
</dbReference>
<protein>
    <recommendedName>
        <fullName evidence="3">DUF2935 domain-containing protein</fullName>
    </recommendedName>
</protein>
<dbReference type="RefSeq" id="WP_113659370.1">
    <property type="nucleotide sequence ID" value="NZ_KZ845668.1"/>
</dbReference>
<evidence type="ECO:0000313" key="1">
    <source>
        <dbReference type="EMBL" id="RAL23385.1"/>
    </source>
</evidence>
<dbReference type="OrthoDB" id="2734401at2"/>
<dbReference type="Proteomes" id="UP000251213">
    <property type="component" value="Unassembled WGS sequence"/>
</dbReference>
<dbReference type="Gene3D" id="1.20.1260.120">
    <property type="entry name" value="Protein of unknown function DUF2935"/>
    <property type="match status" value="1"/>
</dbReference>
<name>A0A364K3G3_9BACL</name>
<dbReference type="Pfam" id="PF11155">
    <property type="entry name" value="DUF2935"/>
    <property type="match status" value="1"/>
</dbReference>
<comment type="caution">
    <text evidence="1">The sequence shown here is derived from an EMBL/GenBank/DDBJ whole genome shotgun (WGS) entry which is preliminary data.</text>
</comment>
<dbReference type="EMBL" id="QJKK01000006">
    <property type="protein sequence ID" value="RAL23385.1"/>
    <property type="molecule type" value="Genomic_DNA"/>
</dbReference>
<evidence type="ECO:0000313" key="2">
    <source>
        <dbReference type="Proteomes" id="UP000251213"/>
    </source>
</evidence>
<evidence type="ECO:0008006" key="3">
    <source>
        <dbReference type="Google" id="ProtNLM"/>
    </source>
</evidence>
<sequence>MQFYYGEQMPLRVLDEAEFWKQQEEEHTVVIREAFKNLEEKYVNALKEWEQALSKTHQKVVSYVETVNRSQYVYAELKNHVIQLVTFCLEESMQFIELCRQIKTHSSVVKNNPIAKTILDHIIRESEYFIGIARTILYNNPDR</sequence>
<dbReference type="InterPro" id="IPR021328">
    <property type="entry name" value="CotB-like"/>
</dbReference>
<proteinExistence type="predicted"/>